<organism evidence="2 3">
    <name type="scientific">Ricinus communis</name>
    <name type="common">Castor bean</name>
    <dbReference type="NCBI Taxonomy" id="3988"/>
    <lineage>
        <taxon>Eukaryota</taxon>
        <taxon>Viridiplantae</taxon>
        <taxon>Streptophyta</taxon>
        <taxon>Embryophyta</taxon>
        <taxon>Tracheophyta</taxon>
        <taxon>Spermatophyta</taxon>
        <taxon>Magnoliopsida</taxon>
        <taxon>eudicotyledons</taxon>
        <taxon>Gunneridae</taxon>
        <taxon>Pentapetalae</taxon>
        <taxon>rosids</taxon>
        <taxon>fabids</taxon>
        <taxon>Malpighiales</taxon>
        <taxon>Euphorbiaceae</taxon>
        <taxon>Acalyphoideae</taxon>
        <taxon>Acalypheae</taxon>
        <taxon>Ricinus</taxon>
    </lineage>
</organism>
<protein>
    <submittedName>
        <fullName evidence="2">Uncharacterized protein</fullName>
    </submittedName>
</protein>
<feature type="region of interest" description="Disordered" evidence="1">
    <location>
        <begin position="1"/>
        <end position="24"/>
    </location>
</feature>
<dbReference type="EMBL" id="EQ974008">
    <property type="protein sequence ID" value="EEF35692.1"/>
    <property type="molecule type" value="Genomic_DNA"/>
</dbReference>
<dbReference type="InParanoid" id="B9SL01"/>
<proteinExistence type="predicted"/>
<dbReference type="AlphaFoldDB" id="B9SL01"/>
<evidence type="ECO:0000313" key="2">
    <source>
        <dbReference type="EMBL" id="EEF35692.1"/>
    </source>
</evidence>
<keyword evidence="3" id="KW-1185">Reference proteome</keyword>
<sequence>MDYGSKLSKIKKSPAENVCPESTRGVHKQQREHLYLVKAFSQKDAHRLLTVRLSSRSPSLHPNLIRPLCSF</sequence>
<name>B9SL01_RICCO</name>
<reference evidence="3" key="1">
    <citation type="journal article" date="2010" name="Nat. Biotechnol.">
        <title>Draft genome sequence of the oilseed species Ricinus communis.</title>
        <authorList>
            <person name="Chan A.P."/>
            <person name="Crabtree J."/>
            <person name="Zhao Q."/>
            <person name="Lorenzi H."/>
            <person name="Orvis J."/>
            <person name="Puiu D."/>
            <person name="Melake-Berhan A."/>
            <person name="Jones K.M."/>
            <person name="Redman J."/>
            <person name="Chen G."/>
            <person name="Cahoon E.B."/>
            <person name="Gedil M."/>
            <person name="Stanke M."/>
            <person name="Haas B.J."/>
            <person name="Wortman J.R."/>
            <person name="Fraser-Liggett C.M."/>
            <person name="Ravel J."/>
            <person name="Rabinowicz P.D."/>
        </authorList>
    </citation>
    <scope>NUCLEOTIDE SEQUENCE [LARGE SCALE GENOMIC DNA]</scope>
    <source>
        <strain evidence="3">cv. Hale</strain>
    </source>
</reference>
<dbReference type="Proteomes" id="UP000008311">
    <property type="component" value="Unassembled WGS sequence"/>
</dbReference>
<accession>B9SL01</accession>
<evidence type="ECO:0000313" key="3">
    <source>
        <dbReference type="Proteomes" id="UP000008311"/>
    </source>
</evidence>
<evidence type="ECO:0000256" key="1">
    <source>
        <dbReference type="SAM" id="MobiDB-lite"/>
    </source>
</evidence>
<gene>
    <name evidence="2" type="ORF">RCOM_0847680</name>
</gene>